<name>A0ABY3MW39_9GAMM</name>
<protein>
    <submittedName>
        <fullName evidence="2">Uncharacterized protein</fullName>
    </submittedName>
</protein>
<evidence type="ECO:0000313" key="3">
    <source>
        <dbReference type="Proteomes" id="UP000815846"/>
    </source>
</evidence>
<organism evidence="2 3">
    <name type="scientific">Colwellia echini</name>
    <dbReference type="NCBI Taxonomy" id="1982103"/>
    <lineage>
        <taxon>Bacteria</taxon>
        <taxon>Pseudomonadati</taxon>
        <taxon>Pseudomonadota</taxon>
        <taxon>Gammaproteobacteria</taxon>
        <taxon>Alteromonadales</taxon>
        <taxon>Colwelliaceae</taxon>
        <taxon>Colwellia</taxon>
    </lineage>
</organism>
<keyword evidence="3" id="KW-1185">Reference proteome</keyword>
<dbReference type="Proteomes" id="UP000815846">
    <property type="component" value="Unassembled WGS sequence"/>
</dbReference>
<feature type="region of interest" description="Disordered" evidence="1">
    <location>
        <begin position="658"/>
        <end position="695"/>
    </location>
</feature>
<dbReference type="RefSeq" id="WP_101344942.1">
    <property type="nucleotide sequence ID" value="NZ_PJAI02000010.1"/>
</dbReference>
<proteinExistence type="predicted"/>
<sequence>MLTSQGFKSRTGQHYTLRLSCKSNQFTASKAEAFTNHNSALQFIHNLQLPLFFLESLAQSNSFYSYSNWRNANPWAKIEDYIAQTLLQGSIKAYSCASPNALNESRQIRSFKDAQGKSFELQPASALLIDIAAEVKPVTDTKSAEKILQELAITAESAEVLTKSLNIPANSSNSIDALKNALINGDIVVKEQAQALKPSGDGQFIEEVVTQATSPANSAPPAKEESAEKKEKEEECDFYNLRLHCQHKVNGERKFELDVINKQPNHNGSQYGLQVIAPPKTPDYISVLFNGVCRQGSDTCGGIKVSGPNTSKVITDKTSYCFSVAPKKLGTNESSNSFINFLKTNLIPSLDGLQYETYTVESQSCNSAHSHKAIIQAFPSFKWAGEIAIGYKQDADKTSENTWYTKGKIGGNIGERTLSYDTETKNKAEDYFPGLQGVLGNTLSQLSKFSEAKGNFGSLVKFDINSAISLGGSLDLEESTKNYDVGFGGEVAVNLNPLFGATVSVDIFDWLALSTGGPIFLKYKEMAAKGEDHAVVLKAVISVKGDIIANLKWKKGVDDKWLSTEGTVSSQAALGVTIGLEAEISAKSKIFLTEITVSVGAKAALQGARSNAEGIGIISTLTATTAEDKPAVSGSIAFTGATLYYSYYAEVGVSEAKSETVQSTSDDETVERSRGGDDDAGTPASSSESKVRAGKESKIPIFKYREWPKISTVSEAVMIDQIKF</sequence>
<reference evidence="2 3" key="1">
    <citation type="submission" date="2019-08" db="EMBL/GenBank/DDBJ databases">
        <title>Microbe sample from Colwellia echini.</title>
        <authorList>
            <person name="Christiansen L."/>
            <person name="Pathiraja D."/>
            <person name="Schultz-Johansen M."/>
            <person name="Choi I.-G."/>
            <person name="Stougaard P."/>
        </authorList>
    </citation>
    <scope>NUCLEOTIDE SEQUENCE [LARGE SCALE GENOMIC DNA]</scope>
    <source>
        <strain evidence="2 3">A3</strain>
    </source>
</reference>
<evidence type="ECO:0000256" key="1">
    <source>
        <dbReference type="SAM" id="MobiDB-lite"/>
    </source>
</evidence>
<accession>A0ABY3MW39</accession>
<evidence type="ECO:0000313" key="2">
    <source>
        <dbReference type="EMBL" id="TYK65423.1"/>
    </source>
</evidence>
<comment type="caution">
    <text evidence="2">The sequence shown here is derived from an EMBL/GenBank/DDBJ whole genome shotgun (WGS) entry which is preliminary data.</text>
</comment>
<gene>
    <name evidence="2" type="ORF">CWS31_010020</name>
</gene>
<dbReference type="EMBL" id="PJAI02000010">
    <property type="protein sequence ID" value="TYK65423.1"/>
    <property type="molecule type" value="Genomic_DNA"/>
</dbReference>